<keyword evidence="3" id="KW-1185">Reference proteome</keyword>
<dbReference type="EMBL" id="RCNR01000034">
    <property type="protein sequence ID" value="MUH37202.1"/>
    <property type="molecule type" value="Genomic_DNA"/>
</dbReference>
<sequence length="176" mass="18823">MKKTLTLLAAFTFVVQLASAQEFEVGSNVINVGLGLGGYYGGHDTSTQSPVFSASYERGVWDVPGPGVVSLGGYLGYKKFTYDDRSIFDELDWSYTIIGARGAYHYTGLDVDNLDVYGGAMISMRIYGGDDSDGRSSHPGATAFVGGRWYFTDSVAGFAEAGYGAAFLTLGASFRF</sequence>
<dbReference type="OrthoDB" id="658990at2"/>
<dbReference type="RefSeq" id="WP_155600560.1">
    <property type="nucleotide sequence ID" value="NZ_RCNR01000034.1"/>
</dbReference>
<proteinExistence type="predicted"/>
<keyword evidence="1" id="KW-0732">Signal</keyword>
<feature type="signal peptide" evidence="1">
    <location>
        <begin position="1"/>
        <end position="20"/>
    </location>
</feature>
<organism evidence="2 3">
    <name type="scientific">Zobellia amurskyensis</name>
    <dbReference type="NCBI Taxonomy" id="248905"/>
    <lineage>
        <taxon>Bacteria</taxon>
        <taxon>Pseudomonadati</taxon>
        <taxon>Bacteroidota</taxon>
        <taxon>Flavobacteriia</taxon>
        <taxon>Flavobacteriales</taxon>
        <taxon>Flavobacteriaceae</taxon>
        <taxon>Zobellia</taxon>
    </lineage>
</organism>
<comment type="caution">
    <text evidence="2">The sequence shown here is derived from an EMBL/GenBank/DDBJ whole genome shotgun (WGS) entry which is preliminary data.</text>
</comment>
<gene>
    <name evidence="2" type="ORF">D9O36_15225</name>
</gene>
<dbReference type="Proteomes" id="UP000540519">
    <property type="component" value="Unassembled WGS sequence"/>
</dbReference>
<reference evidence="2 3" key="1">
    <citation type="journal article" date="2019" name="Mar. Drugs">
        <title>Comparative Genomics and CAZyme Genome Repertoires of Marine Zobellia amurskyensis KMM 3526(T) and Zobellia laminariae KMM 3676(T).</title>
        <authorList>
            <person name="Chernysheva N."/>
            <person name="Bystritskaya E."/>
            <person name="Stenkova A."/>
            <person name="Golovkin I."/>
            <person name="Nedashkovskaya O."/>
            <person name="Isaeva M."/>
        </authorList>
    </citation>
    <scope>NUCLEOTIDE SEQUENCE [LARGE SCALE GENOMIC DNA]</scope>
    <source>
        <strain evidence="2 3">KMM 3526</strain>
    </source>
</reference>
<dbReference type="AlphaFoldDB" id="A0A7X2ZVJ8"/>
<accession>A0A7X2ZVJ8</accession>
<protein>
    <recommendedName>
        <fullName evidence="4">Outer membrane protein beta-barrel domain-containing protein</fullName>
    </recommendedName>
</protein>
<name>A0A7X2ZVJ8_9FLAO</name>
<evidence type="ECO:0008006" key="4">
    <source>
        <dbReference type="Google" id="ProtNLM"/>
    </source>
</evidence>
<evidence type="ECO:0000313" key="2">
    <source>
        <dbReference type="EMBL" id="MUH37202.1"/>
    </source>
</evidence>
<feature type="chain" id="PRO_5030849886" description="Outer membrane protein beta-barrel domain-containing protein" evidence="1">
    <location>
        <begin position="21"/>
        <end position="176"/>
    </location>
</feature>
<evidence type="ECO:0000313" key="3">
    <source>
        <dbReference type="Proteomes" id="UP000540519"/>
    </source>
</evidence>
<evidence type="ECO:0000256" key="1">
    <source>
        <dbReference type="SAM" id="SignalP"/>
    </source>
</evidence>